<dbReference type="AlphaFoldDB" id="A0A511FF55"/>
<evidence type="ECO:0000313" key="5">
    <source>
        <dbReference type="Proteomes" id="UP000321723"/>
    </source>
</evidence>
<comment type="caution">
    <text evidence="4">The sequence shown here is derived from an EMBL/GenBank/DDBJ whole genome shotgun (WGS) entry which is preliminary data.</text>
</comment>
<gene>
    <name evidence="4" type="ORF">CHO01_23400</name>
</gene>
<evidence type="ECO:0000256" key="1">
    <source>
        <dbReference type="ARBA" id="ARBA00022763"/>
    </source>
</evidence>
<dbReference type="PANTHER" id="PTHR43003">
    <property type="entry name" value="DNA-3-METHYLADENINE GLYCOSYLASE"/>
    <property type="match status" value="1"/>
</dbReference>
<dbReference type="Gene3D" id="1.10.340.30">
    <property type="entry name" value="Hypothetical protein, domain 2"/>
    <property type="match status" value="1"/>
</dbReference>
<keyword evidence="5" id="KW-1185">Reference proteome</keyword>
<dbReference type="GO" id="GO:0006285">
    <property type="term" value="P:base-excision repair, AP site formation"/>
    <property type="evidence" value="ECO:0007669"/>
    <property type="project" value="TreeGrafter"/>
</dbReference>
<dbReference type="Proteomes" id="UP000321723">
    <property type="component" value="Unassembled WGS sequence"/>
</dbReference>
<dbReference type="EMBL" id="BJVQ01000033">
    <property type="protein sequence ID" value="GEL47224.1"/>
    <property type="molecule type" value="Genomic_DNA"/>
</dbReference>
<reference evidence="4 5" key="1">
    <citation type="submission" date="2019-07" db="EMBL/GenBank/DDBJ databases">
        <title>Whole genome shotgun sequence of Cellulomonas hominis NBRC 16055.</title>
        <authorList>
            <person name="Hosoyama A."/>
            <person name="Uohara A."/>
            <person name="Ohji S."/>
            <person name="Ichikawa N."/>
        </authorList>
    </citation>
    <scope>NUCLEOTIDE SEQUENCE [LARGE SCALE GENOMIC DNA]</scope>
    <source>
        <strain evidence="4 5">NBRC 16055</strain>
    </source>
</reference>
<dbReference type="GO" id="GO:0005737">
    <property type="term" value="C:cytoplasm"/>
    <property type="evidence" value="ECO:0007669"/>
    <property type="project" value="TreeGrafter"/>
</dbReference>
<evidence type="ECO:0000256" key="2">
    <source>
        <dbReference type="ARBA" id="ARBA00023204"/>
    </source>
</evidence>
<name>A0A511FF55_9CELL</name>
<dbReference type="PANTHER" id="PTHR43003:SF6">
    <property type="entry name" value="DNA GLYCOSYLASE"/>
    <property type="match status" value="1"/>
</dbReference>
<keyword evidence="2" id="KW-0234">DNA repair</keyword>
<dbReference type="InterPro" id="IPR051912">
    <property type="entry name" value="Alkylbase_DNA_Glycosylase/TA"/>
</dbReference>
<feature type="region of interest" description="Disordered" evidence="3">
    <location>
        <begin position="1"/>
        <end position="25"/>
    </location>
</feature>
<evidence type="ECO:0000256" key="3">
    <source>
        <dbReference type="SAM" id="MobiDB-lite"/>
    </source>
</evidence>
<dbReference type="GO" id="GO:0032131">
    <property type="term" value="F:alkylated DNA binding"/>
    <property type="evidence" value="ECO:0007669"/>
    <property type="project" value="TreeGrafter"/>
</dbReference>
<dbReference type="GO" id="GO:0008725">
    <property type="term" value="F:DNA-3-methyladenine glycosylase activity"/>
    <property type="evidence" value="ECO:0007669"/>
    <property type="project" value="TreeGrafter"/>
</dbReference>
<organism evidence="4 5">
    <name type="scientific">Cellulomonas hominis</name>
    <dbReference type="NCBI Taxonomy" id="156981"/>
    <lineage>
        <taxon>Bacteria</taxon>
        <taxon>Bacillati</taxon>
        <taxon>Actinomycetota</taxon>
        <taxon>Actinomycetes</taxon>
        <taxon>Micrococcales</taxon>
        <taxon>Cellulomonadaceae</taxon>
        <taxon>Cellulomonas</taxon>
    </lineage>
</organism>
<proteinExistence type="predicted"/>
<evidence type="ECO:0000313" key="4">
    <source>
        <dbReference type="EMBL" id="GEL47224.1"/>
    </source>
</evidence>
<dbReference type="InterPro" id="IPR011257">
    <property type="entry name" value="DNA_glycosylase"/>
</dbReference>
<keyword evidence="1" id="KW-0227">DNA damage</keyword>
<protein>
    <submittedName>
        <fullName evidence="4">3-methyladenine DNA glycosylase</fullName>
    </submittedName>
</protein>
<dbReference type="GO" id="GO:0006307">
    <property type="term" value="P:DNA alkylation repair"/>
    <property type="evidence" value="ECO:0007669"/>
    <property type="project" value="TreeGrafter"/>
</dbReference>
<dbReference type="SUPFAM" id="SSF48150">
    <property type="entry name" value="DNA-glycosylase"/>
    <property type="match status" value="1"/>
</dbReference>
<sequence length="317" mass="33882">MLEGMPHPSPALDAGRSLSAEHRPDGPLDVRLTLLMLRRGAGDPTLRVQPDGTAWLALRTADGPATLHLRPAGGVVAATAWGPGASRALAGVPDLLGARDDPRAFDPAGHLGLAAAHRRLRGLRIPRTGDVLGALVPAVLEQRVLTIDAHAAWRRLLLRHGSVPPGPAPAGMRVPPDAVGWREVPVWDWRRAGVDDQRASTILRAAAVARRLEEGAGLDPAELRRRLGTVPGIGVWTVAETTRRVLGDADAVSVGDLHLPRLVGAAVAGRRVEQDELLEVLAPWAPHRGRVVRLLELTERAAAPRTRPRPRRAARFA</sequence>
<dbReference type="GO" id="GO:0043916">
    <property type="term" value="F:DNA-7-methylguanine glycosylase activity"/>
    <property type="evidence" value="ECO:0007669"/>
    <property type="project" value="TreeGrafter"/>
</dbReference>
<accession>A0A511FF55</accession>
<dbReference type="GO" id="GO:0032993">
    <property type="term" value="C:protein-DNA complex"/>
    <property type="evidence" value="ECO:0007669"/>
    <property type="project" value="TreeGrafter"/>
</dbReference>